<gene>
    <name evidence="10" type="ORF">FGL95_08080</name>
</gene>
<sequence length="762" mass="83205">MGAPKDGRKISSVITGPEPSSTQRDLRPDIVAELDVADLADAQEIGRGGFGVVYKCVQRSLDRTVAVKVLSADLDQENRDRFLREEHAMGRLSGHPNIVDILQVDVTMTGRPYIVMPFHARGSLEALLRESGPLPWAEVVRIGIKVAGALEWAHRAGILHRDVKPANILLTAYDEPQLTDFGIARVPGGFETSTNAIAGSPAFTAPEVLQGHEPTVRSDVYGLGATLFCLVTGHAAFERKSGEKVVAQFLRITSEPIPDLRELDLPVDFVAAIEAAMSADPSKRPATAAEFGQMLQLVEDEHGLRHDEMALPTDRPRPVPATVAQGPLKSAQASLPRSRLLEILKAGGGRQLTAIHAPAGSGKTALLLQWRDVLIHDGIAVAWLSVDGDDNNAVWFVTHMIDAIRRVRPDLAADATERLEEQGDDALRAVLTALIEQIHTSGETLALVIDDWHRVTDRDSIAALEFLLDHGCHHLRIVVASRSRTGLPLARFRVRDELVEIDSDAIRFDLDETKQFLVDARGLDLSDADIEALWAATEGWVAALQLFALAVRGSGTTTRSIGRSADEISRMSGSHSAIGEYLIENVLHTLEPEMIEFLMAASVAERINSGLAAAMSDDENARALLDDAVHRGLFLQRTEDPDWFRFQLLFADFLRQRLERAHPGRVRSLHLRASRWFAEHGMLRESVDHAMAAADPKFALDLIESTGMDIMETSRMNALLAMVTKGPVQQVTSKSKGLFAAALNKVNSALGASDDNKGRDQS</sequence>
<dbReference type="InterPro" id="IPR017441">
    <property type="entry name" value="Protein_kinase_ATP_BS"/>
</dbReference>
<dbReference type="InterPro" id="IPR027417">
    <property type="entry name" value="P-loop_NTPase"/>
</dbReference>
<dbReference type="Proteomes" id="UP000535543">
    <property type="component" value="Unassembled WGS sequence"/>
</dbReference>
<keyword evidence="2" id="KW-0723">Serine/threonine-protein kinase</keyword>
<dbReference type="InterPro" id="IPR008271">
    <property type="entry name" value="Ser/Thr_kinase_AS"/>
</dbReference>
<dbReference type="SUPFAM" id="SSF52540">
    <property type="entry name" value="P-loop containing nucleoside triphosphate hydrolases"/>
    <property type="match status" value="1"/>
</dbReference>
<dbReference type="GO" id="GO:0004674">
    <property type="term" value="F:protein serine/threonine kinase activity"/>
    <property type="evidence" value="ECO:0007669"/>
    <property type="project" value="UniProtKB-KW"/>
</dbReference>
<dbReference type="EC" id="2.7.11.1" evidence="1"/>
<feature type="domain" description="Protein kinase" evidence="9">
    <location>
        <begin position="39"/>
        <end position="298"/>
    </location>
</feature>
<dbReference type="RefSeq" id="WP_169585697.1">
    <property type="nucleotide sequence ID" value="NZ_VCQU01000002.1"/>
</dbReference>
<dbReference type="InterPro" id="IPR041664">
    <property type="entry name" value="AAA_16"/>
</dbReference>
<reference evidence="10 11" key="1">
    <citation type="submission" date="2019-05" db="EMBL/GenBank/DDBJ databases">
        <authorList>
            <person name="Lee S.D."/>
        </authorList>
    </citation>
    <scope>NUCLEOTIDE SEQUENCE [LARGE SCALE GENOMIC DNA]</scope>
    <source>
        <strain evidence="10 11">YC2-7</strain>
    </source>
</reference>
<name>A0A848KFK9_9NOCA</name>
<protein>
    <recommendedName>
        <fullName evidence="1">non-specific serine/threonine protein kinase</fullName>
        <ecNumber evidence="1">2.7.11.1</ecNumber>
    </recommendedName>
</protein>
<evidence type="ECO:0000256" key="6">
    <source>
        <dbReference type="ARBA" id="ARBA00022840"/>
    </source>
</evidence>
<keyword evidence="4 7" id="KW-0547">Nucleotide-binding</keyword>
<evidence type="ECO:0000256" key="7">
    <source>
        <dbReference type="PROSITE-ProRule" id="PRU10141"/>
    </source>
</evidence>
<dbReference type="Gene3D" id="1.10.510.10">
    <property type="entry name" value="Transferase(Phosphotransferase) domain 1"/>
    <property type="match status" value="1"/>
</dbReference>
<dbReference type="PANTHER" id="PTHR43289">
    <property type="entry name" value="MITOGEN-ACTIVATED PROTEIN KINASE KINASE KINASE 20-RELATED"/>
    <property type="match status" value="1"/>
</dbReference>
<reference evidence="10 11" key="2">
    <citation type="submission" date="2020-06" db="EMBL/GenBank/DDBJ databases">
        <title>Antribacter stalactiti gen. nov., sp. nov., a new member of the family Nacardiaceae isolated from a cave.</title>
        <authorList>
            <person name="Kim I.S."/>
        </authorList>
    </citation>
    <scope>NUCLEOTIDE SEQUENCE [LARGE SCALE GENOMIC DNA]</scope>
    <source>
        <strain evidence="10 11">YC2-7</strain>
    </source>
</reference>
<dbReference type="GO" id="GO:0005524">
    <property type="term" value="F:ATP binding"/>
    <property type="evidence" value="ECO:0007669"/>
    <property type="project" value="UniProtKB-UniRule"/>
</dbReference>
<dbReference type="CDD" id="cd14014">
    <property type="entry name" value="STKc_PknB_like"/>
    <property type="match status" value="1"/>
</dbReference>
<dbReference type="PROSITE" id="PS00107">
    <property type="entry name" value="PROTEIN_KINASE_ATP"/>
    <property type="match status" value="1"/>
</dbReference>
<dbReference type="PROSITE" id="PS50011">
    <property type="entry name" value="PROTEIN_KINASE_DOM"/>
    <property type="match status" value="1"/>
</dbReference>
<evidence type="ECO:0000256" key="8">
    <source>
        <dbReference type="SAM" id="MobiDB-lite"/>
    </source>
</evidence>
<keyword evidence="11" id="KW-1185">Reference proteome</keyword>
<dbReference type="EMBL" id="VCQU01000002">
    <property type="protein sequence ID" value="NMN94990.1"/>
    <property type="molecule type" value="Genomic_DNA"/>
</dbReference>
<organism evidence="10 11">
    <name type="scientific">Antrihabitans stalactiti</name>
    <dbReference type="NCBI Taxonomy" id="2584121"/>
    <lineage>
        <taxon>Bacteria</taxon>
        <taxon>Bacillati</taxon>
        <taxon>Actinomycetota</taxon>
        <taxon>Actinomycetes</taxon>
        <taxon>Mycobacteriales</taxon>
        <taxon>Nocardiaceae</taxon>
        <taxon>Antrihabitans</taxon>
    </lineage>
</organism>
<evidence type="ECO:0000313" key="11">
    <source>
        <dbReference type="Proteomes" id="UP000535543"/>
    </source>
</evidence>
<dbReference type="Pfam" id="PF13191">
    <property type="entry name" value="AAA_16"/>
    <property type="match status" value="1"/>
</dbReference>
<keyword evidence="5 10" id="KW-0418">Kinase</keyword>
<dbReference type="AlphaFoldDB" id="A0A848KFK9"/>
<accession>A0A848KFK9</accession>
<evidence type="ECO:0000256" key="5">
    <source>
        <dbReference type="ARBA" id="ARBA00022777"/>
    </source>
</evidence>
<dbReference type="SMART" id="SM00220">
    <property type="entry name" value="S_TKc"/>
    <property type="match status" value="1"/>
</dbReference>
<evidence type="ECO:0000259" key="9">
    <source>
        <dbReference type="PROSITE" id="PS50011"/>
    </source>
</evidence>
<evidence type="ECO:0000256" key="4">
    <source>
        <dbReference type="ARBA" id="ARBA00022741"/>
    </source>
</evidence>
<evidence type="ECO:0000256" key="2">
    <source>
        <dbReference type="ARBA" id="ARBA00022527"/>
    </source>
</evidence>
<keyword evidence="3" id="KW-0808">Transferase</keyword>
<dbReference type="InterPro" id="IPR000719">
    <property type="entry name" value="Prot_kinase_dom"/>
</dbReference>
<proteinExistence type="predicted"/>
<comment type="caution">
    <text evidence="10">The sequence shown here is derived from an EMBL/GenBank/DDBJ whole genome shotgun (WGS) entry which is preliminary data.</text>
</comment>
<feature type="binding site" evidence="7">
    <location>
        <position position="68"/>
    </location>
    <ligand>
        <name>ATP</name>
        <dbReference type="ChEBI" id="CHEBI:30616"/>
    </ligand>
</feature>
<dbReference type="InterPro" id="IPR059106">
    <property type="entry name" value="WHD_MalT"/>
</dbReference>
<dbReference type="Pfam" id="PF00069">
    <property type="entry name" value="Pkinase"/>
    <property type="match status" value="1"/>
</dbReference>
<dbReference type="PROSITE" id="PS00108">
    <property type="entry name" value="PROTEIN_KINASE_ST"/>
    <property type="match status" value="1"/>
</dbReference>
<dbReference type="Pfam" id="PF25873">
    <property type="entry name" value="WHD_MalT"/>
    <property type="match status" value="1"/>
</dbReference>
<dbReference type="InterPro" id="IPR011009">
    <property type="entry name" value="Kinase-like_dom_sf"/>
</dbReference>
<feature type="compositionally biased region" description="Polar residues" evidence="8">
    <location>
        <begin position="12"/>
        <end position="23"/>
    </location>
</feature>
<dbReference type="Gene3D" id="3.40.50.300">
    <property type="entry name" value="P-loop containing nucleotide triphosphate hydrolases"/>
    <property type="match status" value="1"/>
</dbReference>
<evidence type="ECO:0000256" key="3">
    <source>
        <dbReference type="ARBA" id="ARBA00022679"/>
    </source>
</evidence>
<dbReference type="SUPFAM" id="SSF56112">
    <property type="entry name" value="Protein kinase-like (PK-like)"/>
    <property type="match status" value="1"/>
</dbReference>
<evidence type="ECO:0000256" key="1">
    <source>
        <dbReference type="ARBA" id="ARBA00012513"/>
    </source>
</evidence>
<evidence type="ECO:0000313" key="10">
    <source>
        <dbReference type="EMBL" id="NMN94990.1"/>
    </source>
</evidence>
<keyword evidence="6 7" id="KW-0067">ATP-binding</keyword>
<feature type="region of interest" description="Disordered" evidence="8">
    <location>
        <begin position="1"/>
        <end position="25"/>
    </location>
</feature>
<dbReference type="PANTHER" id="PTHR43289:SF6">
    <property type="entry name" value="SERINE_THREONINE-PROTEIN KINASE NEKL-3"/>
    <property type="match status" value="1"/>
</dbReference>